<comment type="caution">
    <text evidence="6">The sequence shown here is derived from an EMBL/GenBank/DDBJ whole genome shotgun (WGS) entry which is preliminary data.</text>
</comment>
<organism evidence="6 7">
    <name type="scientific">Alcanivorax hongdengensis A-11-3</name>
    <dbReference type="NCBI Taxonomy" id="1177179"/>
    <lineage>
        <taxon>Bacteria</taxon>
        <taxon>Pseudomonadati</taxon>
        <taxon>Pseudomonadota</taxon>
        <taxon>Gammaproteobacteria</taxon>
        <taxon>Oceanospirillales</taxon>
        <taxon>Alcanivoracaceae</taxon>
        <taxon>Alcanivorax</taxon>
    </lineage>
</organism>
<dbReference type="RefSeq" id="WP_008927998.1">
    <property type="nucleotide sequence ID" value="NZ_AMRJ01000003.1"/>
</dbReference>
<keyword evidence="4" id="KW-0804">Transcription</keyword>
<dbReference type="PANTHER" id="PTHR30126:SF40">
    <property type="entry name" value="HTH-TYPE TRANSCRIPTIONAL REGULATOR GLTR"/>
    <property type="match status" value="1"/>
</dbReference>
<dbReference type="GO" id="GO:0003700">
    <property type="term" value="F:DNA-binding transcription factor activity"/>
    <property type="evidence" value="ECO:0007669"/>
    <property type="project" value="InterPro"/>
</dbReference>
<evidence type="ECO:0000256" key="3">
    <source>
        <dbReference type="ARBA" id="ARBA00023125"/>
    </source>
</evidence>
<evidence type="ECO:0000256" key="4">
    <source>
        <dbReference type="ARBA" id="ARBA00023163"/>
    </source>
</evidence>
<evidence type="ECO:0000313" key="7">
    <source>
        <dbReference type="Proteomes" id="UP000010164"/>
    </source>
</evidence>
<dbReference type="InterPro" id="IPR000847">
    <property type="entry name" value="LysR_HTH_N"/>
</dbReference>
<evidence type="ECO:0000259" key="5">
    <source>
        <dbReference type="PROSITE" id="PS50931"/>
    </source>
</evidence>
<dbReference type="SUPFAM" id="SSF46785">
    <property type="entry name" value="Winged helix' DNA-binding domain"/>
    <property type="match status" value="1"/>
</dbReference>
<evidence type="ECO:0000256" key="1">
    <source>
        <dbReference type="ARBA" id="ARBA00009437"/>
    </source>
</evidence>
<dbReference type="FunFam" id="1.10.10.10:FF:000001">
    <property type="entry name" value="LysR family transcriptional regulator"/>
    <property type="match status" value="1"/>
</dbReference>
<dbReference type="PANTHER" id="PTHR30126">
    <property type="entry name" value="HTH-TYPE TRANSCRIPTIONAL REGULATOR"/>
    <property type="match status" value="1"/>
</dbReference>
<dbReference type="Gene3D" id="1.10.10.10">
    <property type="entry name" value="Winged helix-like DNA-binding domain superfamily/Winged helix DNA-binding domain"/>
    <property type="match status" value="1"/>
</dbReference>
<dbReference type="InterPro" id="IPR036390">
    <property type="entry name" value="WH_DNA-bd_sf"/>
</dbReference>
<dbReference type="PRINTS" id="PR00039">
    <property type="entry name" value="HTHLYSR"/>
</dbReference>
<proteinExistence type="inferred from homology"/>
<evidence type="ECO:0000256" key="2">
    <source>
        <dbReference type="ARBA" id="ARBA00023015"/>
    </source>
</evidence>
<dbReference type="Gene3D" id="3.40.190.290">
    <property type="match status" value="1"/>
</dbReference>
<dbReference type="eggNOG" id="COG0583">
    <property type="taxonomic scope" value="Bacteria"/>
</dbReference>
<keyword evidence="7" id="KW-1185">Reference proteome</keyword>
<keyword evidence="3" id="KW-0238">DNA-binding</keyword>
<dbReference type="Pfam" id="PF03466">
    <property type="entry name" value="LysR_substrate"/>
    <property type="match status" value="1"/>
</dbReference>
<keyword evidence="2" id="KW-0805">Transcription regulation</keyword>
<dbReference type="Pfam" id="PF00126">
    <property type="entry name" value="HTH_1"/>
    <property type="match status" value="1"/>
</dbReference>
<dbReference type="InterPro" id="IPR005119">
    <property type="entry name" value="LysR_subst-bd"/>
</dbReference>
<sequence length="287" mass="30483">MQLRSLEMFVALAELGSFNGAAERLHTVQSNVSAHIKKLENELAVQLLARRNPAVLTPAGDQLLSYARQLLALHDRALDSFSPGGAVHGRLRLGSLETTAAVHLPRVLSAFSASHPAVQVTLTTAPSGDLLDALRGGQLDAALVGLDEVGTGLQSRPVFEEQLVLISGDPLPALPGPEQLGQLAFLSFRQGCSYRQRIEQWLAEAGVQAPHIHEFGSLDAIVGCVSAGMGVALVPATTAEHYRARSGLHSYPLPARLASVTTRLVMPPAAQCSRALLAFANGDWFAR</sequence>
<dbReference type="EMBL" id="AMRJ01000003">
    <property type="protein sequence ID" value="EKF75502.1"/>
    <property type="molecule type" value="Genomic_DNA"/>
</dbReference>
<comment type="similarity">
    <text evidence="1">Belongs to the LysR transcriptional regulatory family.</text>
</comment>
<evidence type="ECO:0000313" key="6">
    <source>
        <dbReference type="EMBL" id="EKF75502.1"/>
    </source>
</evidence>
<reference evidence="6 7" key="1">
    <citation type="journal article" date="2012" name="J. Bacteriol.">
        <title>Genome Sequence of the Alkane-Degrading Bacterium Alcanivorax hongdengensis Type Strain A-11-3.</title>
        <authorList>
            <person name="Lai Q."/>
            <person name="Shao Z."/>
        </authorList>
    </citation>
    <scope>NUCLEOTIDE SEQUENCE [LARGE SCALE GENOMIC DNA]</scope>
    <source>
        <strain evidence="6 7">A-11-3</strain>
    </source>
</reference>
<dbReference type="Proteomes" id="UP000010164">
    <property type="component" value="Unassembled WGS sequence"/>
</dbReference>
<name>L0WHA0_9GAMM</name>
<gene>
    <name evidence="6" type="ORF">A11A3_04059</name>
</gene>
<protein>
    <submittedName>
        <fullName evidence="6">LysR family transcriptional regulator</fullName>
    </submittedName>
</protein>
<dbReference type="InterPro" id="IPR036388">
    <property type="entry name" value="WH-like_DNA-bd_sf"/>
</dbReference>
<dbReference type="SUPFAM" id="SSF53850">
    <property type="entry name" value="Periplasmic binding protein-like II"/>
    <property type="match status" value="1"/>
</dbReference>
<accession>L0WHA0</accession>
<dbReference type="OrthoDB" id="464481at2"/>
<feature type="domain" description="HTH lysR-type" evidence="5">
    <location>
        <begin position="1"/>
        <end position="57"/>
    </location>
</feature>
<dbReference type="GO" id="GO:0000976">
    <property type="term" value="F:transcription cis-regulatory region binding"/>
    <property type="evidence" value="ECO:0007669"/>
    <property type="project" value="TreeGrafter"/>
</dbReference>
<dbReference type="PROSITE" id="PS50931">
    <property type="entry name" value="HTH_LYSR"/>
    <property type="match status" value="1"/>
</dbReference>
<dbReference type="CDD" id="cd08442">
    <property type="entry name" value="PBP2_YofA_SoxR_like"/>
    <property type="match status" value="1"/>
</dbReference>
<dbReference type="PATRIC" id="fig|1177179.3.peg.810"/>
<dbReference type="AlphaFoldDB" id="L0WHA0"/>
<dbReference type="STRING" id="1177179.A11A3_04059"/>